<protein>
    <submittedName>
        <fullName evidence="2">Uncharacterized protein</fullName>
    </submittedName>
</protein>
<dbReference type="RefSeq" id="WP_328966180.1">
    <property type="nucleotide sequence ID" value="NZ_CP108091.1"/>
</dbReference>
<organism evidence="2 3">
    <name type="scientific">Streptomyces virginiae</name>
    <name type="common">Streptomyces cinnamonensis</name>
    <dbReference type="NCBI Taxonomy" id="1961"/>
    <lineage>
        <taxon>Bacteria</taxon>
        <taxon>Bacillati</taxon>
        <taxon>Actinomycetota</taxon>
        <taxon>Actinomycetes</taxon>
        <taxon>Kitasatosporales</taxon>
        <taxon>Streptomycetaceae</taxon>
        <taxon>Streptomyces</taxon>
    </lineage>
</organism>
<reference evidence="2" key="1">
    <citation type="submission" date="2022-10" db="EMBL/GenBank/DDBJ databases">
        <title>The complete genomes of actinobacterial strains from the NBC collection.</title>
        <authorList>
            <person name="Joergensen T.S."/>
            <person name="Alvarez Arevalo M."/>
            <person name="Sterndorff E.B."/>
            <person name="Faurdal D."/>
            <person name="Vuksanovic O."/>
            <person name="Mourched A.-S."/>
            <person name="Charusanti P."/>
            <person name="Shaw S."/>
            <person name="Blin K."/>
            <person name="Weber T."/>
        </authorList>
    </citation>
    <scope>NUCLEOTIDE SEQUENCE</scope>
    <source>
        <strain evidence="2">NBC_00248</strain>
        <plasmid evidence="2">unnamed1</plasmid>
    </source>
</reference>
<geneLocation type="plasmid" evidence="2 3">
    <name>unnamed1</name>
</geneLocation>
<evidence type="ECO:0000313" key="3">
    <source>
        <dbReference type="Proteomes" id="UP001432039"/>
    </source>
</evidence>
<keyword evidence="2" id="KW-0614">Plasmid</keyword>
<proteinExistence type="predicted"/>
<sequence>MALRKSMPMAPGTRPDPQHETVYSNGGYVRPQRPSNTPGAGNGTNGRLPRDGQ</sequence>
<gene>
    <name evidence="2" type="ORF">OG517_43215</name>
</gene>
<accession>A0ABZ1TQX1</accession>
<evidence type="ECO:0000256" key="1">
    <source>
        <dbReference type="SAM" id="MobiDB-lite"/>
    </source>
</evidence>
<name>A0ABZ1TQX1_STRVG</name>
<dbReference type="EMBL" id="CP108091">
    <property type="protein sequence ID" value="WUQ18235.1"/>
    <property type="molecule type" value="Genomic_DNA"/>
</dbReference>
<keyword evidence="3" id="KW-1185">Reference proteome</keyword>
<feature type="region of interest" description="Disordered" evidence="1">
    <location>
        <begin position="1"/>
        <end position="53"/>
    </location>
</feature>
<dbReference type="Proteomes" id="UP001432039">
    <property type="component" value="Plasmid unnamed1"/>
</dbReference>
<evidence type="ECO:0000313" key="2">
    <source>
        <dbReference type="EMBL" id="WUQ18235.1"/>
    </source>
</evidence>